<accession>A0A813E5C3</accession>
<feature type="non-terminal residue" evidence="15">
    <location>
        <position position="2492"/>
    </location>
</feature>
<dbReference type="EMBL" id="CAJNNV010006120">
    <property type="protein sequence ID" value="CAE8593116.1"/>
    <property type="molecule type" value="Genomic_DNA"/>
</dbReference>
<keyword evidence="4 10" id="KW-0479">Metal-binding</keyword>
<feature type="compositionally biased region" description="Basic and acidic residues" evidence="11">
    <location>
        <begin position="255"/>
        <end position="266"/>
    </location>
</feature>
<sequence>MQQNEVTTRAVMTMLQRQGQQSAVAKNKEPKNFGTEDRDSDRLAWPLWKFQFVNHAVTVFPGMQIEMVTIEAMLTTTVDAEDMNPETLGHSAWLYSTFIPIIGGRLLRTATTIRDRSGYELWRLMLKHMEPRDRSHGLALFKALMRDDAFPSEGDFEDRLQQYEEKCRQCQVIAGKPFPDDCKISTVLTAAPAELMTHLALNLTDATTFSELTKLVGDFVRARQNFVSNASSMPMQMGHNATACWSNPANAGGKGSKDKGGKDGKGKGKATASPPTKFEGECRWCGKKGHMQTDCRQKAAGKPKSLTLEVFSEDDDDLLQCFAICNVAERGSFPGGRSQSEWILMDSGSDVHICGPEFGPNSPIIADSSLPALADVQGGVLRAVGAKKVKMKVGPQKTGTMSEFLVGNVSGAKLRMTSAEGFISDLELRRNSLYLGAEVCGTRSLFAISVTKPDLGDEAADEAEAQWYANGGTPAGSSNDPPPVGDGGAAVAAPEVAVPAAGPVLAEELTADISVRLMKAKLRTFCAPVYGTKAQLWKRLQEHAAISLRDEDIRAALHQRAQELQENDGKFSAPVVLPGVAAPSAEERALRALTHIPMKSWCEFCQRGKANDLPRRSIQPADRAQELPGLALDFGFANTKGEVCEKGLAGLYGTILFAVDTTTGYPLAIHSPQKGGSSQKYLVDKVCYFCDFLNLRTLQLRHDSEPAMLDLCRKIKAKREKSNKITHLEPTPRYSSASNGRAERTTQTVRKQMITLRLALEAELKVVVAANSPVNAWLARHAAWLISRFAIKLNGRSAYTEVFDSTYRSELLPFGETVLWLDPTRENKGDSWWEKGLWLGRLDASNEHLIGASKGVERAYSPESLLAMQGVPWDMTGAANNRSSNLPSRTREQHVASQPEQCRFSSVPTVTEQPRPRLRSRSSRGSFSSVGGELVPPAPLQAETPTMQLDHGRGTTRAAESEPVDPPSPTRRRTWVLYPPFYGGVRGLHGTVGEEPAEPWHELVSSGDVDEVLDPALEHEWTAEEYAEHEWKGIQVELQNLPEFKVYTSVRSAVAKGKKIISTRWEKGAKFSEGVWTRGPYRTDLFAPSSLASTSRVVDLRAVKKKHPTWIFDLTNAFFHAPEDEECYVDPPSEWLDEEEQRTGARDWMWRLNRQLYGRRKAPRHFLKYAAGVLKGFGCEQCPEAPCFFRHTGRDLLMELHMDDAHGTCPNRQVEPFLSELASVFKLKWHIYPVGSTYSHLKRVRIRTADGMYMSGNSKHVENLIKLLGLADCKVKPTPMLKRSAEIELAEPIPLDAEQSKLYCRCVGALLYFNLDRGDIQYFVKELSQAMSAPSELAFAKLKHLVRYLSGSRDYSYCFPTEGEAFEIDAHSDTDWAGCLVTRRSTACGSIMVEDCALYDFCRAQAIVALSSAESEFYGGASVASEAIFVQVVLNFAGFDLTIKLSLDSSAARAILTRSGVGRIRHLSARVLWVQEKVAEKKLDVACVEGRRNRADLGTKILGRETIDYLMGLRGLVKTPGSIVNNVVARLCQAKAALPNSTPALARTLTAVILAVLSGAGDGLAADDTCQFLQARPPIGELVADAVPEAASFVNWESLLMIVPGILLGRFIFKEVGNFPGVDAAVSAPFPANVRPSEATGFSKPREVKPLEVAPPIPKFAVHSPMMRNVQTQSQTSYTPQMPGHISSARHWDSRRFALYRGQFNKTQLCHYFSSGACTKGSECHFAHDLSELSVTPDLKKTALSAWPSSHLAVRAVRVSTVDPKAARVTQWCRRRLRLPQKPRKVGLMSKLDCQKQQLLKILSYMLQQKEKPNFSDLADVLQPFAINQGLGQQTPLDVLQILQERQGPKVPRYIASARAPGSRRQELSSSSMCNGFRPSSTHKVFEPARVPLPSFSFSSFSTAFGAAPPFPSKFDMGEFGLAGASFAQQMYSYIFPWSASCDCWVQLDEQLDFHQELLLRLAFLHAASRNHVLRPVKGVFRENRALVNRRLGLVSRRLEDHQSFVPLRRKASSLSISLFVLFVQCAFLLIRAAGWRKNAAAKAVLIKLFVFSWHDTAYMDGIEDIWSGYTFVLGFLIVFRNNQAYNRFWEGASLTKQMKGQWFVSFSGLFAFCSRDKAKKADVALFQTALVRLASLLHCSALQQICDLEDNSLEIINSDEMDPISMNFLRTCANPQEVVTNWIQRMIVEAVDSGTIDISAPVLSRTFQELGNGLISLNNARKIKDVQFPFPYAQMISCMLLVHWLVTPILAAHQIGNSAWAGAMSFSVTISFWSLFYIALEIDQPFGEDANDLPIHEMQQEWNNSLLTLLLPYSQVIPSFEIRPPEERSNLSKISSVIKSRESDEYCAECDEDPESPKLFRQHGHVQIKKTDKDKDDFRRMFLGRSSSVAGYVSGSSGEVSEVDGIADMRAPPMTVTIHGDYAIEQDAEGISVITATSMEMKEDETTGAFSMDCRSDLRLMRQISWQRDRLARSFSEGALSVASQSADALK</sequence>
<keyword evidence="7 12" id="KW-1133">Transmembrane helix</keyword>
<dbReference type="InterPro" id="IPR044669">
    <property type="entry name" value="YneE/VCCN1/2-like"/>
</dbReference>
<evidence type="ECO:0000256" key="7">
    <source>
        <dbReference type="ARBA" id="ARBA00022989"/>
    </source>
</evidence>
<keyword evidence="5 10" id="KW-0863">Zinc-finger</keyword>
<feature type="compositionally biased region" description="Polar residues" evidence="11">
    <location>
        <begin position="895"/>
        <end position="912"/>
    </location>
</feature>
<dbReference type="GO" id="GO:0016020">
    <property type="term" value="C:membrane"/>
    <property type="evidence" value="ECO:0007669"/>
    <property type="project" value="UniProtKB-SubCell"/>
</dbReference>
<dbReference type="InterPro" id="IPR036855">
    <property type="entry name" value="Znf_CCCH_sf"/>
</dbReference>
<evidence type="ECO:0008006" key="17">
    <source>
        <dbReference type="Google" id="ProtNLM"/>
    </source>
</evidence>
<feature type="region of interest" description="Disordered" evidence="11">
    <location>
        <begin position="244"/>
        <end position="276"/>
    </location>
</feature>
<feature type="transmembrane region" description="Helical" evidence="12">
    <location>
        <begin position="2012"/>
        <end position="2031"/>
    </location>
</feature>
<dbReference type="Gene3D" id="4.10.1000.10">
    <property type="entry name" value="Zinc finger, CCCH-type"/>
    <property type="match status" value="1"/>
</dbReference>
<dbReference type="SUPFAM" id="SSF57756">
    <property type="entry name" value="Retrovirus zinc finger-like domains"/>
    <property type="match status" value="1"/>
</dbReference>
<evidence type="ECO:0000313" key="15">
    <source>
        <dbReference type="EMBL" id="CAE8593116.1"/>
    </source>
</evidence>
<dbReference type="SMART" id="SM00356">
    <property type="entry name" value="ZnF_C3H1"/>
    <property type="match status" value="1"/>
</dbReference>
<feature type="region of interest" description="Disordered" evidence="11">
    <location>
        <begin position="876"/>
        <end position="972"/>
    </location>
</feature>
<dbReference type="OrthoDB" id="1368at2759"/>
<dbReference type="CDD" id="cd09272">
    <property type="entry name" value="RNase_HI_RT_Ty1"/>
    <property type="match status" value="1"/>
</dbReference>
<feature type="region of interest" description="Disordered" evidence="11">
    <location>
        <begin position="469"/>
        <end position="490"/>
    </location>
</feature>
<dbReference type="InterPro" id="IPR001878">
    <property type="entry name" value="Znf_CCHC"/>
</dbReference>
<dbReference type="Proteomes" id="UP000654075">
    <property type="component" value="Unassembled WGS sequence"/>
</dbReference>
<name>A0A813E5C3_POLGL</name>
<dbReference type="PANTHER" id="PTHR33281">
    <property type="entry name" value="UPF0187 PROTEIN YNEE"/>
    <property type="match status" value="1"/>
</dbReference>
<proteinExistence type="predicted"/>
<feature type="region of interest" description="Disordered" evidence="11">
    <location>
        <begin position="17"/>
        <end position="37"/>
    </location>
</feature>
<dbReference type="InterPro" id="IPR036875">
    <property type="entry name" value="Znf_CCHC_sf"/>
</dbReference>
<reference evidence="15" key="1">
    <citation type="submission" date="2021-02" db="EMBL/GenBank/DDBJ databases">
        <authorList>
            <person name="Dougan E. K."/>
            <person name="Rhodes N."/>
            <person name="Thang M."/>
            <person name="Chan C."/>
        </authorList>
    </citation>
    <scope>NUCLEOTIDE SEQUENCE</scope>
</reference>
<feature type="transmembrane region" description="Helical" evidence="12">
    <location>
        <begin position="2231"/>
        <end position="2254"/>
    </location>
</feature>
<evidence type="ECO:0000256" key="9">
    <source>
        <dbReference type="ARBA" id="ARBA00023136"/>
    </source>
</evidence>
<evidence type="ECO:0000256" key="3">
    <source>
        <dbReference type="ARBA" id="ARBA00022692"/>
    </source>
</evidence>
<keyword evidence="9 12" id="KW-0472">Membrane</keyword>
<dbReference type="Pfam" id="PF00642">
    <property type="entry name" value="zf-CCCH"/>
    <property type="match status" value="1"/>
</dbReference>
<comment type="subcellular location">
    <subcellularLocation>
        <location evidence="1">Membrane</location>
        <topology evidence="1">Multi-pass membrane protein</topology>
    </subcellularLocation>
</comment>
<dbReference type="PROSITE" id="PS50158">
    <property type="entry name" value="ZF_CCHC"/>
    <property type="match status" value="1"/>
</dbReference>
<evidence type="ECO:0000256" key="10">
    <source>
        <dbReference type="PROSITE-ProRule" id="PRU00723"/>
    </source>
</evidence>
<feature type="transmembrane region" description="Helical" evidence="12">
    <location>
        <begin position="2260"/>
        <end position="2281"/>
    </location>
</feature>
<dbReference type="PANTHER" id="PTHR33281:SF20">
    <property type="match status" value="1"/>
</dbReference>
<keyword evidence="2" id="KW-0813">Transport</keyword>
<dbReference type="InterPro" id="IPR013103">
    <property type="entry name" value="RVT_2"/>
</dbReference>
<evidence type="ECO:0000256" key="4">
    <source>
        <dbReference type="ARBA" id="ARBA00022723"/>
    </source>
</evidence>
<dbReference type="Pfam" id="PF25539">
    <property type="entry name" value="Bestrophin_2"/>
    <property type="match status" value="1"/>
</dbReference>
<feature type="domain" description="CCHC-type" evidence="14">
    <location>
        <begin position="282"/>
        <end position="297"/>
    </location>
</feature>
<dbReference type="InterPro" id="IPR000571">
    <property type="entry name" value="Znf_CCCH"/>
</dbReference>
<gene>
    <name evidence="15" type="ORF">PGLA1383_LOCUS11727</name>
</gene>
<evidence type="ECO:0000256" key="1">
    <source>
        <dbReference type="ARBA" id="ARBA00004141"/>
    </source>
</evidence>
<dbReference type="PROSITE" id="PS50103">
    <property type="entry name" value="ZF_C3H1"/>
    <property type="match status" value="1"/>
</dbReference>
<keyword evidence="3 12" id="KW-0812">Transmembrane</keyword>
<keyword evidence="8" id="KW-0406">Ion transport</keyword>
<comment type="caution">
    <text evidence="15">The sequence shown here is derived from an EMBL/GenBank/DDBJ whole genome shotgun (WGS) entry which is preliminary data.</text>
</comment>
<evidence type="ECO:0000256" key="8">
    <source>
        <dbReference type="ARBA" id="ARBA00023065"/>
    </source>
</evidence>
<evidence type="ECO:0000256" key="6">
    <source>
        <dbReference type="ARBA" id="ARBA00022833"/>
    </source>
</evidence>
<keyword evidence="16" id="KW-1185">Reference proteome</keyword>
<feature type="domain" description="C3H1-type" evidence="13">
    <location>
        <begin position="1704"/>
        <end position="1731"/>
    </location>
</feature>
<evidence type="ECO:0000256" key="2">
    <source>
        <dbReference type="ARBA" id="ARBA00022448"/>
    </source>
</evidence>
<evidence type="ECO:0000256" key="12">
    <source>
        <dbReference type="SAM" id="Phobius"/>
    </source>
</evidence>
<dbReference type="SUPFAM" id="SSF90229">
    <property type="entry name" value="CCCH zinc finger"/>
    <property type="match status" value="1"/>
</dbReference>
<feature type="zinc finger region" description="C3H1-type" evidence="10">
    <location>
        <begin position="1704"/>
        <end position="1731"/>
    </location>
</feature>
<dbReference type="OMA" id="QSEWILM"/>
<dbReference type="GO" id="GO:0003676">
    <property type="term" value="F:nucleic acid binding"/>
    <property type="evidence" value="ECO:0007669"/>
    <property type="project" value="InterPro"/>
</dbReference>
<organism evidence="15 16">
    <name type="scientific">Polarella glacialis</name>
    <name type="common">Dinoflagellate</name>
    <dbReference type="NCBI Taxonomy" id="89957"/>
    <lineage>
        <taxon>Eukaryota</taxon>
        <taxon>Sar</taxon>
        <taxon>Alveolata</taxon>
        <taxon>Dinophyceae</taxon>
        <taxon>Suessiales</taxon>
        <taxon>Suessiaceae</taxon>
        <taxon>Polarella</taxon>
    </lineage>
</organism>
<evidence type="ECO:0000259" key="13">
    <source>
        <dbReference type="PROSITE" id="PS50103"/>
    </source>
</evidence>
<evidence type="ECO:0000256" key="11">
    <source>
        <dbReference type="SAM" id="MobiDB-lite"/>
    </source>
</evidence>
<evidence type="ECO:0000313" key="16">
    <source>
        <dbReference type="Proteomes" id="UP000654075"/>
    </source>
</evidence>
<feature type="region of interest" description="Disordered" evidence="11">
    <location>
        <begin position="727"/>
        <end position="746"/>
    </location>
</feature>
<dbReference type="GO" id="GO:0008270">
    <property type="term" value="F:zinc ion binding"/>
    <property type="evidence" value="ECO:0007669"/>
    <property type="project" value="UniProtKB-KW"/>
</dbReference>
<feature type="compositionally biased region" description="Polar residues" evidence="11">
    <location>
        <begin position="733"/>
        <end position="746"/>
    </location>
</feature>
<feature type="compositionally biased region" description="Basic and acidic residues" evidence="11">
    <location>
        <begin position="26"/>
        <end position="37"/>
    </location>
</feature>
<evidence type="ECO:0000256" key="5">
    <source>
        <dbReference type="ARBA" id="ARBA00022771"/>
    </source>
</evidence>
<feature type="compositionally biased region" description="Polar residues" evidence="11">
    <location>
        <begin position="878"/>
        <end position="888"/>
    </location>
</feature>
<keyword evidence="6 10" id="KW-0862">Zinc</keyword>
<dbReference type="Pfam" id="PF07727">
    <property type="entry name" value="RVT_2"/>
    <property type="match status" value="1"/>
</dbReference>
<protein>
    <recommendedName>
        <fullName evidence="17">Retrovirus-related Pol polyprotein from transposon TNT 1-94</fullName>
    </recommendedName>
</protein>
<evidence type="ECO:0000259" key="14">
    <source>
        <dbReference type="PROSITE" id="PS50158"/>
    </source>
</evidence>
<dbReference type="GO" id="GO:0005254">
    <property type="term" value="F:chloride channel activity"/>
    <property type="evidence" value="ECO:0007669"/>
    <property type="project" value="InterPro"/>
</dbReference>